<keyword evidence="1" id="KW-1133">Transmembrane helix</keyword>
<dbReference type="InterPro" id="IPR025671">
    <property type="entry name" value="HXXEE"/>
</dbReference>
<sequence>MDSVSLATGGLFFSWLVHDLEELATMPGWTHPAFDAIPFLPEDIRRHGCSREHVYLGIGLMGVLMAAASMDGYRTRGRSPFYQAALYGYGMHTFSHLATAALARRYTPGVATALPVVLPFWILAKRALRAHGVEVRPHRWVIPAFPVITGAALGGAYLVTTRRPGEHRREGKRP</sequence>
<dbReference type="EMBL" id="MSKL01000012">
    <property type="protein sequence ID" value="OLO49763.1"/>
    <property type="molecule type" value="Genomic_DNA"/>
</dbReference>
<reference evidence="2 3" key="1">
    <citation type="submission" date="2016-12" db="EMBL/GenBank/DDBJ databases">
        <title>Genomic comparison of strains in the 'Actinomyces naeslundii' group.</title>
        <authorList>
            <person name="Mughal S.R."/>
            <person name="Do T."/>
            <person name="Gilbert S.C."/>
            <person name="Witherden E.A."/>
            <person name="Didelot X."/>
            <person name="Beighton D."/>
        </authorList>
    </citation>
    <scope>NUCLEOTIDE SEQUENCE [LARGE SCALE GENOMIC DNA]</scope>
    <source>
        <strain evidence="2 3">P6N</strain>
    </source>
</reference>
<dbReference type="Proteomes" id="UP000186394">
    <property type="component" value="Unassembled WGS sequence"/>
</dbReference>
<evidence type="ECO:0000313" key="3">
    <source>
        <dbReference type="Proteomes" id="UP000186394"/>
    </source>
</evidence>
<comment type="caution">
    <text evidence="2">The sequence shown here is derived from an EMBL/GenBank/DDBJ whole genome shotgun (WGS) entry which is preliminary data.</text>
</comment>
<evidence type="ECO:0000313" key="2">
    <source>
        <dbReference type="EMBL" id="OLO49763.1"/>
    </source>
</evidence>
<organism evidence="2 3">
    <name type="scientific">Actinomyces oris</name>
    <dbReference type="NCBI Taxonomy" id="544580"/>
    <lineage>
        <taxon>Bacteria</taxon>
        <taxon>Bacillati</taxon>
        <taxon>Actinomycetota</taxon>
        <taxon>Actinomycetes</taxon>
        <taxon>Actinomycetales</taxon>
        <taxon>Actinomycetaceae</taxon>
        <taxon>Actinomyces</taxon>
    </lineage>
</organism>
<dbReference type="Pfam" id="PF13787">
    <property type="entry name" value="HXXEE"/>
    <property type="match status" value="1"/>
</dbReference>
<gene>
    <name evidence="2" type="ORF">BKH28_06045</name>
</gene>
<dbReference type="RefSeq" id="WP_075417943.1">
    <property type="nucleotide sequence ID" value="NZ_MSKL01000012.1"/>
</dbReference>
<dbReference type="AlphaFoldDB" id="A0A1Q8VNX0"/>
<proteinExistence type="predicted"/>
<dbReference type="OrthoDB" id="4808449at2"/>
<accession>A0A1Q8VNX0</accession>
<feature type="transmembrane region" description="Helical" evidence="1">
    <location>
        <begin position="54"/>
        <end position="73"/>
    </location>
</feature>
<evidence type="ECO:0008006" key="4">
    <source>
        <dbReference type="Google" id="ProtNLM"/>
    </source>
</evidence>
<protein>
    <recommendedName>
        <fullName evidence="4">HXXEE domain-containing protein</fullName>
    </recommendedName>
</protein>
<evidence type="ECO:0000256" key="1">
    <source>
        <dbReference type="SAM" id="Phobius"/>
    </source>
</evidence>
<name>A0A1Q8VNX0_9ACTO</name>
<feature type="transmembrane region" description="Helical" evidence="1">
    <location>
        <begin position="85"/>
        <end position="103"/>
    </location>
</feature>
<keyword evidence="1" id="KW-0812">Transmembrane</keyword>
<feature type="transmembrane region" description="Helical" evidence="1">
    <location>
        <begin position="110"/>
        <end position="128"/>
    </location>
</feature>
<keyword evidence="1" id="KW-0472">Membrane</keyword>
<feature type="transmembrane region" description="Helical" evidence="1">
    <location>
        <begin position="140"/>
        <end position="159"/>
    </location>
</feature>